<dbReference type="AlphaFoldDB" id="A0A916Z285"/>
<name>A0A916Z285_9BACT</name>
<organism evidence="1 2">
    <name type="scientific">Emticicia aquatilis</name>
    <dbReference type="NCBI Taxonomy" id="1537369"/>
    <lineage>
        <taxon>Bacteria</taxon>
        <taxon>Pseudomonadati</taxon>
        <taxon>Bacteroidota</taxon>
        <taxon>Cytophagia</taxon>
        <taxon>Cytophagales</taxon>
        <taxon>Leadbetterellaceae</taxon>
        <taxon>Emticicia</taxon>
    </lineage>
</organism>
<protein>
    <submittedName>
        <fullName evidence="1">Uncharacterized protein</fullName>
    </submittedName>
</protein>
<dbReference type="InterPro" id="IPR046732">
    <property type="entry name" value="DUF6624"/>
</dbReference>
<dbReference type="EMBL" id="BMKK01000010">
    <property type="protein sequence ID" value="GGD72723.1"/>
    <property type="molecule type" value="Genomic_DNA"/>
</dbReference>
<reference evidence="1" key="1">
    <citation type="journal article" date="2014" name="Int. J. Syst. Evol. Microbiol.">
        <title>Complete genome sequence of Corynebacterium casei LMG S-19264T (=DSM 44701T), isolated from a smear-ripened cheese.</title>
        <authorList>
            <consortium name="US DOE Joint Genome Institute (JGI-PGF)"/>
            <person name="Walter F."/>
            <person name="Albersmeier A."/>
            <person name="Kalinowski J."/>
            <person name="Ruckert C."/>
        </authorList>
    </citation>
    <scope>NUCLEOTIDE SEQUENCE</scope>
    <source>
        <strain evidence="1">CGMCC 1.15958</strain>
    </source>
</reference>
<keyword evidence="2" id="KW-1185">Reference proteome</keyword>
<sequence length="234" mass="27495">MNYSDYNQIVKDTCFHTLYKDYRWQPLINLVLQNKEKEEAHFDKILVIQLDSIYNEDQNYRKQLDSIQTKFGWQSTEVQKLWQVINLKDSLNLIEVKKIIDKHGWLGADIIGKKGNQTLFLVIQHADIETQKQYLPLMRAAVNEGKAQASSLALLEDRVALGSGKCQIYGSQIMQDETGYYVQPLKDPRNVNERRQKAGLGTIEEYLQYFNLKWNVEEYLKKLPELKMKFNIKE</sequence>
<dbReference type="Pfam" id="PF20329">
    <property type="entry name" value="DUF6624"/>
    <property type="match status" value="1"/>
</dbReference>
<gene>
    <name evidence="1" type="ORF">GCM10011514_41040</name>
</gene>
<evidence type="ECO:0000313" key="2">
    <source>
        <dbReference type="Proteomes" id="UP000609064"/>
    </source>
</evidence>
<reference evidence="1" key="2">
    <citation type="submission" date="2020-09" db="EMBL/GenBank/DDBJ databases">
        <authorList>
            <person name="Sun Q."/>
            <person name="Zhou Y."/>
        </authorList>
    </citation>
    <scope>NUCLEOTIDE SEQUENCE</scope>
    <source>
        <strain evidence="1">CGMCC 1.15958</strain>
    </source>
</reference>
<dbReference type="Proteomes" id="UP000609064">
    <property type="component" value="Unassembled WGS sequence"/>
</dbReference>
<evidence type="ECO:0000313" key="1">
    <source>
        <dbReference type="EMBL" id="GGD72723.1"/>
    </source>
</evidence>
<comment type="caution">
    <text evidence="1">The sequence shown here is derived from an EMBL/GenBank/DDBJ whole genome shotgun (WGS) entry which is preliminary data.</text>
</comment>
<accession>A0A916Z285</accession>
<proteinExistence type="predicted"/>